<dbReference type="RefSeq" id="WP_012642079.1">
    <property type="nucleotide sequence ID" value="NC_011959.1"/>
</dbReference>
<keyword evidence="3 10" id="KW-0808">Transferase</keyword>
<dbReference type="InterPro" id="IPR050338">
    <property type="entry name" value="DisA"/>
</dbReference>
<dbReference type="Gene3D" id="3.40.1700.10">
    <property type="entry name" value="DNA integrity scanning protein, DisA, N-terminal domain"/>
    <property type="match status" value="1"/>
</dbReference>
<dbReference type="STRING" id="309801.trd_0688"/>
<comment type="caution">
    <text evidence="10">Lacks conserved residue(s) required for the propagation of feature annotation.</text>
</comment>
<dbReference type="FunFam" id="3.40.1700.10:FF:000002">
    <property type="entry name" value="Diadenylate cyclase"/>
    <property type="match status" value="1"/>
</dbReference>
<keyword evidence="7 10" id="KW-0067">ATP-binding</keyword>
<evidence type="ECO:0000259" key="12">
    <source>
        <dbReference type="PROSITE" id="PS51794"/>
    </source>
</evidence>
<keyword evidence="6 10" id="KW-0547">Nucleotide-binding</keyword>
<comment type="function">
    <text evidence="10">Catalyzes the condensation of 2 ATP molecules into cyclic di-AMP (c-di-AMP), a second messenger used to regulate differing processes in different bacteria.</text>
</comment>
<comment type="subunit">
    <text evidence="10">Probably a homodimer.</text>
</comment>
<dbReference type="GO" id="GO:0006171">
    <property type="term" value="P:cAMP biosynthetic process"/>
    <property type="evidence" value="ECO:0007669"/>
    <property type="project" value="InterPro"/>
</dbReference>
<dbReference type="HOGENOM" id="CLU_038561_0_1_0"/>
<dbReference type="KEGG" id="tro:trd_0688"/>
<dbReference type="eggNOG" id="COG1624">
    <property type="taxonomic scope" value="Bacteria"/>
</dbReference>
<evidence type="ECO:0000256" key="1">
    <source>
        <dbReference type="ARBA" id="ARBA00000877"/>
    </source>
</evidence>
<dbReference type="InterPro" id="IPR036888">
    <property type="entry name" value="DNA_integrity_DisA_N_sf"/>
</dbReference>
<dbReference type="Pfam" id="PF02457">
    <property type="entry name" value="DAC"/>
    <property type="match status" value="1"/>
</dbReference>
<dbReference type="GO" id="GO:0004016">
    <property type="term" value="F:adenylate cyclase activity"/>
    <property type="evidence" value="ECO:0007669"/>
    <property type="project" value="UniProtKB-UniRule"/>
</dbReference>
<gene>
    <name evidence="10" type="primary">dacA</name>
    <name evidence="13" type="ordered locus">trd_0688</name>
</gene>
<keyword evidence="14" id="KW-1185">Reference proteome</keyword>
<evidence type="ECO:0000256" key="7">
    <source>
        <dbReference type="ARBA" id="ARBA00022840"/>
    </source>
</evidence>
<dbReference type="PANTHER" id="PTHR34185:SF1">
    <property type="entry name" value="DIADENYLATE CYCLASE"/>
    <property type="match status" value="1"/>
</dbReference>
<reference evidence="13 14" key="1">
    <citation type="journal article" date="2009" name="PLoS ONE">
        <title>Complete genome sequence of the aerobic CO-oxidizing thermophile Thermomicrobium roseum.</title>
        <authorList>
            <person name="Wu D."/>
            <person name="Raymond J."/>
            <person name="Wu M."/>
            <person name="Chatterji S."/>
            <person name="Ren Q."/>
            <person name="Graham J.E."/>
            <person name="Bryant D.A."/>
            <person name="Robb F."/>
            <person name="Colman A."/>
            <person name="Tallon L.J."/>
            <person name="Badger J.H."/>
            <person name="Madupu R."/>
            <person name="Ward N.L."/>
            <person name="Eisen J.A."/>
        </authorList>
    </citation>
    <scope>NUCLEOTIDE SEQUENCE [LARGE SCALE GENOMIC DNA]</scope>
    <source>
        <strain evidence="14">ATCC 27502 / DSM 5159 / P-2</strain>
    </source>
</reference>
<dbReference type="PIRSF" id="PIRSF004793">
    <property type="entry name" value="UCP004793"/>
    <property type="match status" value="1"/>
</dbReference>
<evidence type="ECO:0000256" key="9">
    <source>
        <dbReference type="ARBA" id="ARBA00023136"/>
    </source>
</evidence>
<dbReference type="SUPFAM" id="SSF143597">
    <property type="entry name" value="YojJ-like"/>
    <property type="match status" value="1"/>
</dbReference>
<evidence type="ECO:0000256" key="5">
    <source>
        <dbReference type="ARBA" id="ARBA00022695"/>
    </source>
</evidence>
<evidence type="ECO:0000313" key="13">
    <source>
        <dbReference type="EMBL" id="ACM05377.1"/>
    </source>
</evidence>
<feature type="compositionally biased region" description="Low complexity" evidence="11">
    <location>
        <begin position="268"/>
        <end position="278"/>
    </location>
</feature>
<comment type="catalytic activity">
    <reaction evidence="1 10">
        <text>2 ATP = 3',3'-c-di-AMP + 2 diphosphate</text>
        <dbReference type="Rhea" id="RHEA:35655"/>
        <dbReference type="ChEBI" id="CHEBI:30616"/>
        <dbReference type="ChEBI" id="CHEBI:33019"/>
        <dbReference type="ChEBI" id="CHEBI:71500"/>
        <dbReference type="EC" id="2.7.7.85"/>
    </reaction>
</comment>
<dbReference type="Proteomes" id="UP000000447">
    <property type="component" value="Chromosome"/>
</dbReference>
<evidence type="ECO:0000313" key="14">
    <source>
        <dbReference type="Proteomes" id="UP000000447"/>
    </source>
</evidence>
<evidence type="ECO:0000256" key="8">
    <source>
        <dbReference type="ARBA" id="ARBA00022989"/>
    </source>
</evidence>
<keyword evidence="9 10" id="KW-0472">Membrane</keyword>
<evidence type="ECO:0000256" key="3">
    <source>
        <dbReference type="ARBA" id="ARBA00022679"/>
    </source>
</evidence>
<evidence type="ECO:0000256" key="10">
    <source>
        <dbReference type="HAMAP-Rule" id="MF_01499"/>
    </source>
</evidence>
<name>B9KYX9_THERP</name>
<comment type="similarity">
    <text evidence="10">Belongs to the adenylate cyclase family. DacA/CdaA subfamily.</text>
</comment>
<evidence type="ECO:0000256" key="6">
    <source>
        <dbReference type="ARBA" id="ARBA00022741"/>
    </source>
</evidence>
<feature type="region of interest" description="Disordered" evidence="11">
    <location>
        <begin position="268"/>
        <end position="304"/>
    </location>
</feature>
<dbReference type="NCBIfam" id="TIGR00159">
    <property type="entry name" value="diadenylate cyclase CdaA"/>
    <property type="match status" value="1"/>
</dbReference>
<dbReference type="PANTHER" id="PTHR34185">
    <property type="entry name" value="DIADENYLATE CYCLASE"/>
    <property type="match status" value="1"/>
</dbReference>
<dbReference type="AlphaFoldDB" id="B9KYX9"/>
<dbReference type="InterPro" id="IPR014046">
    <property type="entry name" value="C-di-AMP_synthase"/>
</dbReference>
<dbReference type="EMBL" id="CP001275">
    <property type="protein sequence ID" value="ACM05377.1"/>
    <property type="molecule type" value="Genomic_DNA"/>
</dbReference>
<dbReference type="PROSITE" id="PS51794">
    <property type="entry name" value="DAC"/>
    <property type="match status" value="1"/>
</dbReference>
<feature type="transmembrane region" description="Helical" evidence="10">
    <location>
        <begin position="40"/>
        <end position="60"/>
    </location>
</feature>
<feature type="domain" description="DAC" evidence="12">
    <location>
        <begin position="84"/>
        <end position="244"/>
    </location>
</feature>
<dbReference type="HAMAP" id="MF_01499">
    <property type="entry name" value="DacA"/>
    <property type="match status" value="1"/>
</dbReference>
<evidence type="ECO:0000256" key="4">
    <source>
        <dbReference type="ARBA" id="ARBA00022692"/>
    </source>
</evidence>
<evidence type="ECO:0000256" key="11">
    <source>
        <dbReference type="SAM" id="MobiDB-lite"/>
    </source>
</evidence>
<dbReference type="InterPro" id="IPR003390">
    <property type="entry name" value="DNA_integrity_scan_DisA_N"/>
</dbReference>
<dbReference type="OrthoDB" id="9807385at2"/>
<accession>B9KYX9</accession>
<dbReference type="InterPro" id="IPR034701">
    <property type="entry name" value="CdaA"/>
</dbReference>
<protein>
    <recommendedName>
        <fullName evidence="10">Diadenylate cyclase</fullName>
        <shortName evidence="10">DAC</shortName>
        <ecNumber evidence="10">2.7.7.85</ecNumber>
    </recommendedName>
    <alternativeName>
        <fullName evidence="10">Cyclic-di-AMP synthase</fullName>
        <shortName evidence="10">c-di-AMP synthase</shortName>
    </alternativeName>
</protein>
<proteinExistence type="inferred from homology"/>
<dbReference type="EC" id="2.7.7.85" evidence="10"/>
<keyword evidence="4 10" id="KW-0812">Transmembrane</keyword>
<dbReference type="Pfam" id="PF19293">
    <property type="entry name" value="CdaA_N"/>
    <property type="match status" value="1"/>
</dbReference>
<evidence type="ECO:0000256" key="2">
    <source>
        <dbReference type="ARBA" id="ARBA00022475"/>
    </source>
</evidence>
<dbReference type="GO" id="GO:0005524">
    <property type="term" value="F:ATP binding"/>
    <property type="evidence" value="ECO:0007669"/>
    <property type="project" value="UniProtKB-UniRule"/>
</dbReference>
<dbReference type="GO" id="GO:0106408">
    <property type="term" value="F:diadenylate cyclase activity"/>
    <property type="evidence" value="ECO:0007669"/>
    <property type="project" value="UniProtKB-EC"/>
</dbReference>
<keyword evidence="8 10" id="KW-1133">Transmembrane helix</keyword>
<feature type="transmembrane region" description="Helical" evidence="10">
    <location>
        <begin position="15"/>
        <end position="33"/>
    </location>
</feature>
<organism evidence="13 14">
    <name type="scientific">Thermomicrobium roseum (strain ATCC 27502 / DSM 5159 / P-2)</name>
    <dbReference type="NCBI Taxonomy" id="309801"/>
    <lineage>
        <taxon>Bacteria</taxon>
        <taxon>Pseudomonadati</taxon>
        <taxon>Thermomicrobiota</taxon>
        <taxon>Thermomicrobia</taxon>
        <taxon>Thermomicrobiales</taxon>
        <taxon>Thermomicrobiaceae</taxon>
        <taxon>Thermomicrobium</taxon>
    </lineage>
</organism>
<keyword evidence="2 10" id="KW-1003">Cell membrane</keyword>
<sequence>MPELPWIFTRIDLRALVDILSVTLIFYWLLWVIQGTRAAQLVRGLVIFVILVVGAANLFHLQALNWLLSQALPALIVAIPVVFQPELRRALERLGHTGAWLRAPLGSHEPQTEETIEEITKAVAQLARLHYGALIVIERETGLQDYADRGIPLDAALTQQLLVNIFFPNSPLHDGAVIIRGNRILAAGCVLPLSENLTDPQLGTRHRAGVGITEESDAIAIIVSEESGQISLAVNGRLYRNIDIERLRRALRALLHVEGTGRRRLSTLLASSASGTDAPDAKRRREPTGATTREDTPASPSRMG</sequence>
<feature type="compositionally biased region" description="Basic and acidic residues" evidence="11">
    <location>
        <begin position="279"/>
        <end position="296"/>
    </location>
</feature>
<keyword evidence="5 10" id="KW-0548">Nucleotidyltransferase</keyword>
<dbReference type="InterPro" id="IPR045585">
    <property type="entry name" value="CdaA_N"/>
</dbReference>